<protein>
    <recommendedName>
        <fullName evidence="4">TerB family tellurite resistance protein</fullName>
    </recommendedName>
</protein>
<keyword evidence="3" id="KW-1185">Reference proteome</keyword>
<keyword evidence="1" id="KW-0732">Signal</keyword>
<evidence type="ECO:0000313" key="3">
    <source>
        <dbReference type="Proteomes" id="UP000183658"/>
    </source>
</evidence>
<reference evidence="3" key="1">
    <citation type="submission" date="2016-10" db="EMBL/GenBank/DDBJ databases">
        <authorList>
            <person name="Varghese N."/>
            <person name="Submissions S."/>
        </authorList>
    </citation>
    <scope>NUCLEOTIDE SEQUENCE [LARGE SCALE GENOMIC DNA]</scope>
    <source>
        <strain evidence="3">DSM 15719</strain>
    </source>
</reference>
<evidence type="ECO:0008006" key="4">
    <source>
        <dbReference type="Google" id="ProtNLM"/>
    </source>
</evidence>
<organism evidence="2 3">
    <name type="scientific">Flavobacterium frigoris</name>
    <dbReference type="NCBI Taxonomy" id="229204"/>
    <lineage>
        <taxon>Bacteria</taxon>
        <taxon>Pseudomonadati</taxon>
        <taxon>Bacteroidota</taxon>
        <taxon>Flavobacteriia</taxon>
        <taxon>Flavobacteriales</taxon>
        <taxon>Flavobacteriaceae</taxon>
        <taxon>Flavobacterium</taxon>
    </lineage>
</organism>
<proteinExistence type="predicted"/>
<evidence type="ECO:0000256" key="1">
    <source>
        <dbReference type="SAM" id="SignalP"/>
    </source>
</evidence>
<feature type="chain" id="PRO_5010187394" description="TerB family tellurite resistance protein" evidence="1">
    <location>
        <begin position="22"/>
        <end position="211"/>
    </location>
</feature>
<sequence>MKKIIIIAVLLMSFFCPPRISGQSQEMQQLLLNIEKLAQFKQILSEMKKGYQIVSGGYNTIKDLSHGNFSLHETFLDALMQVSPTVRKYKRVGEIVKYQLLLVKEYKSAFEGFRNGGNFSPDEIAYCARVYDNLLQQSLRNLDELVTVITANTLRMNDEERLAAIDKIYADMQEKVLFLRSFNNNTSVLAIQRAKERNDVRVLRNIYKTNN</sequence>
<dbReference type="AlphaFoldDB" id="A0A1H9H651"/>
<name>A0A1H9H651_FLAFI</name>
<feature type="signal peptide" evidence="1">
    <location>
        <begin position="1"/>
        <end position="21"/>
    </location>
</feature>
<dbReference type="OrthoDB" id="826958at2"/>
<gene>
    <name evidence="2" type="ORF">SAMN05444355_10340</name>
</gene>
<accession>A0A1H9H651</accession>
<dbReference type="EMBL" id="FOFZ01000003">
    <property type="protein sequence ID" value="SEQ57814.1"/>
    <property type="molecule type" value="Genomic_DNA"/>
</dbReference>
<evidence type="ECO:0000313" key="2">
    <source>
        <dbReference type="EMBL" id="SEQ57814.1"/>
    </source>
</evidence>
<dbReference type="Proteomes" id="UP000183658">
    <property type="component" value="Unassembled WGS sequence"/>
</dbReference>